<evidence type="ECO:0000256" key="1">
    <source>
        <dbReference type="ARBA" id="ARBA00006464"/>
    </source>
</evidence>
<dbReference type="Pfam" id="PF02397">
    <property type="entry name" value="Bac_transf"/>
    <property type="match status" value="1"/>
</dbReference>
<gene>
    <name evidence="4" type="ORF">ADN01_14365</name>
</gene>
<reference evidence="4 5" key="1">
    <citation type="submission" date="2015-07" db="EMBL/GenBank/DDBJ databases">
        <title>Genome sequence of Levilinea saccharolytica DSM 16555.</title>
        <authorList>
            <person name="Hemp J."/>
            <person name="Ward L.M."/>
            <person name="Pace L.A."/>
            <person name="Fischer W.W."/>
        </authorList>
    </citation>
    <scope>NUCLEOTIDE SEQUENCE [LARGE SCALE GENOMIC DNA]</scope>
    <source>
        <strain evidence="4 5">KIBI-1</strain>
    </source>
</reference>
<evidence type="ECO:0000259" key="3">
    <source>
        <dbReference type="Pfam" id="PF02397"/>
    </source>
</evidence>
<comment type="caution">
    <text evidence="4">The sequence shown here is derived from an EMBL/GenBank/DDBJ whole genome shotgun (WGS) entry which is preliminary data.</text>
</comment>
<protein>
    <recommendedName>
        <fullName evidence="3">Bacterial sugar transferase domain-containing protein</fullName>
    </recommendedName>
</protein>
<dbReference type="AlphaFoldDB" id="A0A0P6X9U1"/>
<dbReference type="InterPro" id="IPR003362">
    <property type="entry name" value="Bact_transf"/>
</dbReference>
<name>A0A0P6X9U1_9CHLR</name>
<evidence type="ECO:0000313" key="5">
    <source>
        <dbReference type="Proteomes" id="UP000050501"/>
    </source>
</evidence>
<feature type="transmembrane region" description="Helical" evidence="2">
    <location>
        <begin position="26"/>
        <end position="49"/>
    </location>
</feature>
<dbReference type="PANTHER" id="PTHR30576:SF10">
    <property type="entry name" value="SLL5057 PROTEIN"/>
    <property type="match status" value="1"/>
</dbReference>
<keyword evidence="2" id="KW-1133">Transmembrane helix</keyword>
<feature type="domain" description="Bacterial sugar transferase" evidence="3">
    <location>
        <begin position="21"/>
        <end position="233"/>
    </location>
</feature>
<evidence type="ECO:0000313" key="4">
    <source>
        <dbReference type="EMBL" id="KPL79560.1"/>
    </source>
</evidence>
<keyword evidence="5" id="KW-1185">Reference proteome</keyword>
<evidence type="ECO:0000256" key="2">
    <source>
        <dbReference type="SAM" id="Phobius"/>
    </source>
</evidence>
<dbReference type="PANTHER" id="PTHR30576">
    <property type="entry name" value="COLANIC BIOSYNTHESIS UDP-GLUCOSE LIPID CARRIER TRANSFERASE"/>
    <property type="match status" value="1"/>
</dbReference>
<accession>A0A0P6X9U1</accession>
<dbReference type="STRING" id="229921.ADN01_14365"/>
<organism evidence="4 5">
    <name type="scientific">Levilinea saccharolytica</name>
    <dbReference type="NCBI Taxonomy" id="229921"/>
    <lineage>
        <taxon>Bacteria</taxon>
        <taxon>Bacillati</taxon>
        <taxon>Chloroflexota</taxon>
        <taxon>Anaerolineae</taxon>
        <taxon>Anaerolineales</taxon>
        <taxon>Anaerolineaceae</taxon>
        <taxon>Levilinea</taxon>
    </lineage>
</organism>
<dbReference type="Proteomes" id="UP000050501">
    <property type="component" value="Unassembled WGS sequence"/>
</dbReference>
<keyword evidence="2" id="KW-0472">Membrane</keyword>
<sequence>MTALPHETASAQLPLTYWALKRVIDVVGAALALIFSSPLLAIIALWVVIDSKGPVFFVQPRVGAKRIRCQGRWLWAPTRFNCYKFRTMIHKADPALHQAYVAALIQNDQQQIDQIQGEKTTAKKLVHDPRVTRVGKYLRMWSMDELPQFFNVLLGDMSLVGPRPAIPYEVELYQPWHMQRLLTKPGLTGLWQVTARSSADFDDMVRLDIAYIQNQNLSMDLKILFKTPLEVLKRSGAY</sequence>
<comment type="similarity">
    <text evidence="1">Belongs to the bacterial sugar transferase family.</text>
</comment>
<dbReference type="GO" id="GO:0016780">
    <property type="term" value="F:phosphotransferase activity, for other substituted phosphate groups"/>
    <property type="evidence" value="ECO:0007669"/>
    <property type="project" value="TreeGrafter"/>
</dbReference>
<dbReference type="EMBL" id="LGCM01000048">
    <property type="protein sequence ID" value="KPL79560.1"/>
    <property type="molecule type" value="Genomic_DNA"/>
</dbReference>
<proteinExistence type="inferred from homology"/>
<keyword evidence="2" id="KW-0812">Transmembrane</keyword>